<reference evidence="4" key="1">
    <citation type="submission" date="2016-11" db="UniProtKB">
        <authorList>
            <consortium name="WormBaseParasite"/>
        </authorList>
    </citation>
    <scope>IDENTIFICATION</scope>
</reference>
<dbReference type="AlphaFoldDB" id="A0A1I7Z8R1"/>
<protein>
    <submittedName>
        <fullName evidence="4">MULE domain-containing protein</fullName>
    </submittedName>
</protein>
<evidence type="ECO:0000313" key="4">
    <source>
        <dbReference type="WBParaSite" id="L893_g2373.t1"/>
    </source>
</evidence>
<evidence type="ECO:0000259" key="2">
    <source>
        <dbReference type="Pfam" id="PF10551"/>
    </source>
</evidence>
<keyword evidence="1" id="KW-1133">Transmembrane helix</keyword>
<feature type="domain" description="MULE transposase" evidence="2">
    <location>
        <begin position="154"/>
        <end position="238"/>
    </location>
</feature>
<feature type="transmembrane region" description="Helical" evidence="1">
    <location>
        <begin position="6"/>
        <end position="23"/>
    </location>
</feature>
<proteinExistence type="predicted"/>
<dbReference type="Pfam" id="PF10551">
    <property type="entry name" value="MULE"/>
    <property type="match status" value="1"/>
</dbReference>
<evidence type="ECO:0000256" key="1">
    <source>
        <dbReference type="SAM" id="Phobius"/>
    </source>
</evidence>
<evidence type="ECO:0000313" key="3">
    <source>
        <dbReference type="Proteomes" id="UP000095287"/>
    </source>
</evidence>
<dbReference type="WBParaSite" id="L893_g2373.t1">
    <property type="protein sequence ID" value="L893_g2373.t1"/>
    <property type="gene ID" value="L893_g2373"/>
</dbReference>
<sequence length="448" mass="51354">MSAHRRLLYVLTYCMHTFVYILIQKKDLRETIKTNAQQHLDTASRNIVKEAADQAPLEAIDDREYDSFHRLVRRVRELPERLTVDCASVSNIAISGVYAMTKFSGGSRFLAWDSRVDDPNLPVIFLFLSDQGIRRLRTYPNWCGDGQFTFVPKNLMQLYTVGVLVETHFIPCAFAFMQNRTLHSYQRLFRRISTLTSSFQPASFMSDLELSAQKAVLSVYSNNTTRVQLESCLFHLSQAVFRKLQKHGYTPLYYDNDKSFKKLVRSLPCLAFLPPDLVVPSFFELSNEITSLPPRFTRAACHMFFYFSETYVIRFNASGSPAPPRFPPEIWNCHSLVLSDRPRTNNAIEGWHNSFKSHFGGGANISFSKIIRALQKEESAASLILRGRESDPSRPLFAPARHKKYVIVDKRIKTLVTRFNPNQDVISHLYALQKFLSKASPLINGPDD</sequence>
<accession>A0A1I7Z8R1</accession>
<dbReference type="InterPro" id="IPR018289">
    <property type="entry name" value="MULE_transposase_dom"/>
</dbReference>
<keyword evidence="1" id="KW-0812">Transmembrane</keyword>
<keyword evidence="3" id="KW-1185">Reference proteome</keyword>
<dbReference type="Proteomes" id="UP000095287">
    <property type="component" value="Unplaced"/>
</dbReference>
<name>A0A1I7Z8R1_9BILA</name>
<keyword evidence="1" id="KW-0472">Membrane</keyword>
<organism evidence="3 4">
    <name type="scientific">Steinernema glaseri</name>
    <dbReference type="NCBI Taxonomy" id="37863"/>
    <lineage>
        <taxon>Eukaryota</taxon>
        <taxon>Metazoa</taxon>
        <taxon>Ecdysozoa</taxon>
        <taxon>Nematoda</taxon>
        <taxon>Chromadorea</taxon>
        <taxon>Rhabditida</taxon>
        <taxon>Tylenchina</taxon>
        <taxon>Panagrolaimomorpha</taxon>
        <taxon>Strongyloidoidea</taxon>
        <taxon>Steinernematidae</taxon>
        <taxon>Steinernema</taxon>
    </lineage>
</organism>